<feature type="domain" description="Bacterial bifunctional deaminase-reductase C-terminal" evidence="1">
    <location>
        <begin position="16"/>
        <end position="91"/>
    </location>
</feature>
<feature type="non-terminal residue" evidence="3">
    <location>
        <position position="1"/>
    </location>
</feature>
<proteinExistence type="predicted"/>
<evidence type="ECO:0000259" key="1">
    <source>
        <dbReference type="Pfam" id="PF01872"/>
    </source>
</evidence>
<dbReference type="Proteomes" id="UP000199202">
    <property type="component" value="Unassembled WGS sequence"/>
</dbReference>
<dbReference type="GO" id="GO:0009231">
    <property type="term" value="P:riboflavin biosynthetic process"/>
    <property type="evidence" value="ECO:0007669"/>
    <property type="project" value="InterPro"/>
</dbReference>
<gene>
    <name evidence="2" type="ORF">SAMN05421869_119187</name>
    <name evidence="3" type="ORF">SAMN05421869_15044</name>
</gene>
<name>A0A1G9UXX6_9ACTN</name>
<dbReference type="InterPro" id="IPR002734">
    <property type="entry name" value="RibDG_C"/>
</dbReference>
<keyword evidence="4" id="KW-1185">Reference proteome</keyword>
<accession>A0A1G9UXX6</accession>
<dbReference type="PANTHER" id="PTHR38011">
    <property type="entry name" value="DIHYDROFOLATE REDUCTASE FAMILY PROTEIN (AFU_ORTHOLOGUE AFUA_8G06820)"/>
    <property type="match status" value="1"/>
</dbReference>
<evidence type="ECO:0000313" key="3">
    <source>
        <dbReference type="EMBL" id="SDM64733.1"/>
    </source>
</evidence>
<dbReference type="GO" id="GO:0008703">
    <property type="term" value="F:5-amino-6-(5-phosphoribosylamino)uracil reductase activity"/>
    <property type="evidence" value="ECO:0007669"/>
    <property type="project" value="InterPro"/>
</dbReference>
<dbReference type="InterPro" id="IPR050765">
    <property type="entry name" value="Riboflavin_Biosynth_HTPR"/>
</dbReference>
<dbReference type="Gene3D" id="3.40.430.10">
    <property type="entry name" value="Dihydrofolate Reductase, subunit A"/>
    <property type="match status" value="1"/>
</dbReference>
<dbReference type="SUPFAM" id="SSF53597">
    <property type="entry name" value="Dihydrofolate reductase-like"/>
    <property type="match status" value="1"/>
</dbReference>
<reference evidence="3 4" key="1">
    <citation type="submission" date="2016-10" db="EMBL/GenBank/DDBJ databases">
        <authorList>
            <person name="de Groot N.N."/>
        </authorList>
    </citation>
    <scope>NUCLEOTIDE SEQUENCE [LARGE SCALE GENOMIC DNA]</scope>
    <source>
        <strain evidence="3 4">CGMCC 4.6533</strain>
    </source>
</reference>
<dbReference type="AlphaFoldDB" id="A0A1G9UXX6"/>
<dbReference type="PANTHER" id="PTHR38011:SF11">
    <property type="entry name" value="2,5-DIAMINO-6-RIBOSYLAMINO-4(3H)-PYRIMIDINONE 5'-PHOSPHATE REDUCTASE"/>
    <property type="match status" value="1"/>
</dbReference>
<dbReference type="EMBL" id="FNDJ01000019">
    <property type="protein sequence ID" value="SDK86746.1"/>
    <property type="molecule type" value="Genomic_DNA"/>
</dbReference>
<protein>
    <submittedName>
        <fullName evidence="3">RibD C-terminal domain-containing protein</fullName>
    </submittedName>
</protein>
<evidence type="ECO:0000313" key="4">
    <source>
        <dbReference type="Proteomes" id="UP000199202"/>
    </source>
</evidence>
<organism evidence="3 4">
    <name type="scientific">Nonomuraea jiangxiensis</name>
    <dbReference type="NCBI Taxonomy" id="633440"/>
    <lineage>
        <taxon>Bacteria</taxon>
        <taxon>Bacillati</taxon>
        <taxon>Actinomycetota</taxon>
        <taxon>Actinomycetes</taxon>
        <taxon>Streptosporangiales</taxon>
        <taxon>Streptosporangiaceae</taxon>
        <taxon>Nonomuraea</taxon>
    </lineage>
</organism>
<dbReference type="EMBL" id="FNDJ01000050">
    <property type="protein sequence ID" value="SDM64733.1"/>
    <property type="molecule type" value="Genomic_DNA"/>
</dbReference>
<dbReference type="STRING" id="633440.SAMN05421869_119187"/>
<sequence length="109" mass="11606">PMTATWRNTEVLVGEAADTVAELKKRTDGEIITQGSSNLIHTLQQAELVDEYRLVISPVVLGQGKRLFAEGTAAAGLKLTGSRTTGSGVVYVTYEWTGKPLLGSLSEDA</sequence>
<dbReference type="InterPro" id="IPR024072">
    <property type="entry name" value="DHFR-like_dom_sf"/>
</dbReference>
<dbReference type="Pfam" id="PF01872">
    <property type="entry name" value="RibD_C"/>
    <property type="match status" value="1"/>
</dbReference>
<dbReference type="RefSeq" id="WP_176993567.1">
    <property type="nucleotide sequence ID" value="NZ_FNDJ01000019.1"/>
</dbReference>
<evidence type="ECO:0000313" key="2">
    <source>
        <dbReference type="EMBL" id="SDK86746.1"/>
    </source>
</evidence>